<feature type="chain" id="PRO_5026737606" description="Spi protease inhibitor domain-containing protein" evidence="7">
    <location>
        <begin position="20"/>
        <end position="1118"/>
    </location>
</feature>
<name>A0A6L5XFQ3_9BACT</name>
<dbReference type="InterPro" id="IPR013783">
    <property type="entry name" value="Ig-like_fold"/>
</dbReference>
<feature type="signal peptide" evidence="7">
    <location>
        <begin position="1"/>
        <end position="19"/>
    </location>
</feature>
<evidence type="ECO:0000313" key="10">
    <source>
        <dbReference type="Proteomes" id="UP000483362"/>
    </source>
</evidence>
<feature type="active site" description="Proton acceptor" evidence="6">
    <location>
        <position position="332"/>
    </location>
</feature>
<keyword evidence="3 7" id="KW-0732">Signal</keyword>
<evidence type="ECO:0000256" key="1">
    <source>
        <dbReference type="ARBA" id="ARBA00009693"/>
    </source>
</evidence>
<gene>
    <name evidence="9" type="ORF">FYJ29_11200</name>
</gene>
<dbReference type="AlphaFoldDB" id="A0A6L5XFQ3"/>
<evidence type="ECO:0000256" key="3">
    <source>
        <dbReference type="ARBA" id="ARBA00022729"/>
    </source>
</evidence>
<keyword evidence="10" id="KW-1185">Reference proteome</keyword>
<feature type="active site" description="Nucleophile" evidence="6">
    <location>
        <position position="181"/>
    </location>
</feature>
<keyword evidence="4" id="KW-0378">Hydrolase</keyword>
<dbReference type="GO" id="GO:0008234">
    <property type="term" value="F:cysteine-type peptidase activity"/>
    <property type="evidence" value="ECO:0007669"/>
    <property type="project" value="UniProtKB-KW"/>
</dbReference>
<dbReference type="InterPro" id="IPR038765">
    <property type="entry name" value="Papain-like_cys_pep_sf"/>
</dbReference>
<feature type="domain" description="Spi protease inhibitor" evidence="8">
    <location>
        <begin position="19"/>
        <end position="116"/>
    </location>
</feature>
<accession>A0A6L5XFQ3</accession>
<dbReference type="PRINTS" id="PR00797">
    <property type="entry name" value="STREPTOPAIN"/>
</dbReference>
<comment type="caution">
    <text evidence="9">The sequence shown here is derived from an EMBL/GenBank/DDBJ whole genome shotgun (WGS) entry which is preliminary data.</text>
</comment>
<dbReference type="RefSeq" id="WP_154327489.1">
    <property type="nucleotide sequence ID" value="NZ_CP045696.1"/>
</dbReference>
<organism evidence="9 10">
    <name type="scientific">Sodaliphilus pleomorphus</name>
    <dbReference type="NCBI Taxonomy" id="2606626"/>
    <lineage>
        <taxon>Bacteria</taxon>
        <taxon>Pseudomonadati</taxon>
        <taxon>Bacteroidota</taxon>
        <taxon>Bacteroidia</taxon>
        <taxon>Bacteroidales</taxon>
        <taxon>Muribaculaceae</taxon>
        <taxon>Sodaliphilus</taxon>
    </lineage>
</organism>
<dbReference type="Gene3D" id="3.90.70.50">
    <property type="entry name" value="Peptidase C10, streptopain"/>
    <property type="match status" value="1"/>
</dbReference>
<evidence type="ECO:0000256" key="4">
    <source>
        <dbReference type="ARBA" id="ARBA00022801"/>
    </source>
</evidence>
<keyword evidence="5" id="KW-0788">Thiol protease</keyword>
<evidence type="ECO:0000256" key="5">
    <source>
        <dbReference type="ARBA" id="ARBA00022807"/>
    </source>
</evidence>
<dbReference type="Pfam" id="PF13734">
    <property type="entry name" value="Inhibitor_I69"/>
    <property type="match status" value="1"/>
</dbReference>
<keyword evidence="2" id="KW-0645">Protease</keyword>
<comment type="similarity">
    <text evidence="1">Belongs to the peptidase C10 family.</text>
</comment>
<reference evidence="9 10" key="1">
    <citation type="submission" date="2019-08" db="EMBL/GenBank/DDBJ databases">
        <title>In-depth cultivation of the pig gut microbiome towards novel bacterial diversity and tailored functional studies.</title>
        <authorList>
            <person name="Wylensek D."/>
            <person name="Hitch T.C.A."/>
            <person name="Clavel T."/>
        </authorList>
    </citation>
    <scope>NUCLEOTIDE SEQUENCE [LARGE SCALE GENOMIC DNA]</scope>
    <source>
        <strain evidence="9 10">Oil-RF-744-WCA-WT-10</strain>
    </source>
</reference>
<dbReference type="Gene3D" id="2.60.40.10">
    <property type="entry name" value="Immunoglobulins"/>
    <property type="match status" value="1"/>
</dbReference>
<dbReference type="Pfam" id="PF01640">
    <property type="entry name" value="Peptidase_C10"/>
    <property type="match status" value="1"/>
</dbReference>
<dbReference type="InterPro" id="IPR025896">
    <property type="entry name" value="Spi_Prtas-inh"/>
</dbReference>
<dbReference type="InterPro" id="IPR044934">
    <property type="entry name" value="Streptopain_sf"/>
</dbReference>
<protein>
    <recommendedName>
        <fullName evidence="8">Spi protease inhibitor domain-containing protein</fullName>
    </recommendedName>
</protein>
<dbReference type="GO" id="GO:0006508">
    <property type="term" value="P:proteolysis"/>
    <property type="evidence" value="ECO:0007669"/>
    <property type="project" value="UniProtKB-KW"/>
</dbReference>
<proteinExistence type="inferred from homology"/>
<sequence>MRKRFFFILSIVFSIAMMASPVSQQSALQEAMRFMKWQQVATSKPKMVKRGTSLNRSGADNASYYIFNAPGGEQGWAIVSGDDRTAPVLAYSPQGTIDPGRLSPAMQALLADYEHQLQALSMMDDATARRSMSAAARVPVATRHSIAPLIASKWDQATPYWNLCPQFMNSDGSSELAYTGCVATSIAQVMNYHKWPKTTTRVIPSYTFTYSNGGYDYGTATTEELPVASFDWDHMRNSYTGAEDEASIHAVAQLMQYAGYAVKMQYGRNSSGAYTDDIPVAFTRYFGYDSTSLHIAYRNDYSQTDWDNLIYGELESGRPVVYNGTAGSGGGHSFVCDGFEMGDFFHINWGWGGMGNGYFQLSVLNPNASGIGGAGVGEGYNMKQNAIVGIKPDLSQTGDTTVAPPDTTVVPQPRSLLSATGISINYNSTTATWERDSKSAGFSIYKSHYINVNFSDHQGSKKKFKEGLALYDMEGNMVELIMTTPVYGQVTSSALGDRVQFGRDLSASSSKKFGKGLVGDYRLVPVCQEKDSTQWLPMLESDRYYIEAKLTNYTATLTCHPVTNLEGKAVVVKGGEKVGLSARVDVTLANNSADRYYGNLYLWVDGEALDPTFTPYTSCITAEVPAGEQKTVSFNFTPTSAGTKSIVVTTDQDGMHAVTGATGSMTVEAKSEAAMNLEVAISALGAQQPAQAGEHGIVWDNQVTFKVTVTNKAAGDYNRYVLAPLFIVKTDSAGNTRGSMVTYEQASLNLKPGESKDLQFTFDNLAYGSTYSLNVYARNDEPDDSEASHLTNLVKPGESKYYDLQRGLVTWTASGVRHSQQAAASITIPADAAAVSLEGLSFDNVTASANPNVVYLLGAADTVPAGLQGKNVVLGTVAPSLSLTAGHPFFTPVDFTAQQATFTRSLEPAGEHYNWSTMVLPFAPQRVLAQGNEINWRHAPAGRSQQVLVLELVGEDAASSELIFDYAAQMHSCRPYLVALARGVAPAQGMVTFEATQARVTAETKAITSGQSYLLRGTFNTASPAAPYVLRSDLCQFVPSPGAEVQPFEAWAQMLDGTTAATALNIVLPSDIVTGVTGVSVAAPKAGIVYDITGRVMQGSLQELPHGIYIVDGRKVVK</sequence>
<dbReference type="SUPFAM" id="SSF54001">
    <property type="entry name" value="Cysteine proteinases"/>
    <property type="match status" value="1"/>
</dbReference>
<evidence type="ECO:0000256" key="6">
    <source>
        <dbReference type="PIRSR" id="PIRSR600200-1"/>
    </source>
</evidence>
<evidence type="ECO:0000313" key="9">
    <source>
        <dbReference type="EMBL" id="MSS18320.1"/>
    </source>
</evidence>
<evidence type="ECO:0000256" key="2">
    <source>
        <dbReference type="ARBA" id="ARBA00022670"/>
    </source>
</evidence>
<evidence type="ECO:0000256" key="7">
    <source>
        <dbReference type="SAM" id="SignalP"/>
    </source>
</evidence>
<dbReference type="Proteomes" id="UP000483362">
    <property type="component" value="Unassembled WGS sequence"/>
</dbReference>
<dbReference type="InterPro" id="IPR000200">
    <property type="entry name" value="Peptidase_C10"/>
</dbReference>
<dbReference type="EMBL" id="VULT01000019">
    <property type="protein sequence ID" value="MSS18320.1"/>
    <property type="molecule type" value="Genomic_DNA"/>
</dbReference>
<evidence type="ECO:0000259" key="8">
    <source>
        <dbReference type="Pfam" id="PF13734"/>
    </source>
</evidence>